<evidence type="ECO:0000313" key="7">
    <source>
        <dbReference type="Proteomes" id="UP000464624"/>
    </source>
</evidence>
<feature type="domain" description="Luciferase-like" evidence="5">
    <location>
        <begin position="1"/>
        <end position="221"/>
    </location>
</feature>
<keyword evidence="3" id="KW-0560">Oxidoreductase</keyword>
<proteinExistence type="predicted"/>
<dbReference type="InterPro" id="IPR011251">
    <property type="entry name" value="Luciferase-like_dom"/>
</dbReference>
<dbReference type="GO" id="GO:0046306">
    <property type="term" value="P:alkanesulfonate catabolic process"/>
    <property type="evidence" value="ECO:0007669"/>
    <property type="project" value="TreeGrafter"/>
</dbReference>
<dbReference type="RefSeq" id="WP_085197063.1">
    <property type="nucleotide sequence ID" value="NZ_AP022314.1"/>
</dbReference>
<name>A0AAD1GYH3_MYCXE</name>
<gene>
    <name evidence="6" type="ORF">MYXE_09650</name>
</gene>
<evidence type="ECO:0000256" key="4">
    <source>
        <dbReference type="ARBA" id="ARBA00023033"/>
    </source>
</evidence>
<dbReference type="GO" id="GO:0008726">
    <property type="term" value="F:alkanesulfonate monooxygenase activity"/>
    <property type="evidence" value="ECO:0007669"/>
    <property type="project" value="TreeGrafter"/>
</dbReference>
<dbReference type="SUPFAM" id="SSF51679">
    <property type="entry name" value="Bacterial luciferase-like"/>
    <property type="match status" value="1"/>
</dbReference>
<dbReference type="PANTHER" id="PTHR42847">
    <property type="entry name" value="ALKANESULFONATE MONOOXYGENASE"/>
    <property type="match status" value="1"/>
</dbReference>
<reference evidence="6 7" key="1">
    <citation type="submission" date="2019-12" db="EMBL/GenBank/DDBJ databases">
        <title>Complete genome sequence of Mycolicibacterium xenopi str. JCM15661T.</title>
        <authorList>
            <person name="Yoshida M."/>
            <person name="Fukano H."/>
            <person name="Asakura T."/>
            <person name="Hoshino Y."/>
        </authorList>
    </citation>
    <scope>NUCLEOTIDE SEQUENCE [LARGE SCALE GENOMIC DNA]</scope>
    <source>
        <strain evidence="6 7">JCM 15661T</strain>
    </source>
</reference>
<dbReference type="Gene3D" id="3.20.20.30">
    <property type="entry name" value="Luciferase-like domain"/>
    <property type="match status" value="1"/>
</dbReference>
<evidence type="ECO:0000259" key="5">
    <source>
        <dbReference type="Pfam" id="PF00296"/>
    </source>
</evidence>
<dbReference type="PANTHER" id="PTHR42847:SF4">
    <property type="entry name" value="ALKANESULFONATE MONOOXYGENASE-RELATED"/>
    <property type="match status" value="1"/>
</dbReference>
<dbReference type="InterPro" id="IPR036661">
    <property type="entry name" value="Luciferase-like_sf"/>
</dbReference>
<dbReference type="InterPro" id="IPR050172">
    <property type="entry name" value="SsuD_RutA_monooxygenase"/>
</dbReference>
<evidence type="ECO:0000256" key="1">
    <source>
        <dbReference type="ARBA" id="ARBA00022630"/>
    </source>
</evidence>
<evidence type="ECO:0000313" key="6">
    <source>
        <dbReference type="EMBL" id="BBU21176.1"/>
    </source>
</evidence>
<evidence type="ECO:0000256" key="3">
    <source>
        <dbReference type="ARBA" id="ARBA00023002"/>
    </source>
</evidence>
<dbReference type="NCBIfam" id="TIGR03619">
    <property type="entry name" value="F420_Rv2161c"/>
    <property type="match status" value="1"/>
</dbReference>
<protein>
    <submittedName>
        <fullName evidence="6">LLM class F420-dependent oxidoreductase</fullName>
    </submittedName>
</protein>
<organism evidence="6 7">
    <name type="scientific">Mycobacterium xenopi</name>
    <dbReference type="NCBI Taxonomy" id="1789"/>
    <lineage>
        <taxon>Bacteria</taxon>
        <taxon>Bacillati</taxon>
        <taxon>Actinomycetota</taxon>
        <taxon>Actinomycetes</taxon>
        <taxon>Mycobacteriales</taxon>
        <taxon>Mycobacteriaceae</taxon>
        <taxon>Mycobacterium</taxon>
    </lineage>
</organism>
<keyword evidence="4" id="KW-0503">Monooxygenase</keyword>
<keyword evidence="1" id="KW-0285">Flavoprotein</keyword>
<keyword evidence="2" id="KW-0288">FMN</keyword>
<dbReference type="EMBL" id="AP022314">
    <property type="protein sequence ID" value="BBU21176.1"/>
    <property type="molecule type" value="Genomic_DNA"/>
</dbReference>
<accession>A0AAD1GYH3</accession>
<dbReference type="Proteomes" id="UP000464624">
    <property type="component" value="Chromosome"/>
</dbReference>
<dbReference type="Pfam" id="PF00296">
    <property type="entry name" value="Bac_luciferase"/>
    <property type="match status" value="1"/>
</dbReference>
<dbReference type="InterPro" id="IPR019921">
    <property type="entry name" value="Lucif-like_OxRdtase_Rv2161c"/>
</dbReference>
<dbReference type="KEGG" id="mxe:MYXE_09650"/>
<sequence>MRFAVYLPNCMHVAAITQPWEHKLTGLEIVGVARRAEQLGYSMVFLPEHFLTPRRHLELSGNHYFDATTAQAFIAGATSTIRIGSMVTILPLHNPVIAAKSIATLDWFSGGRAQVTIGVGWLKEEYDIVGVPFTKRGRMTDEYLAAMFELWCSDSPSFDGEFVKFNDVAFGPKPIQEPRPVVWMGGDADAVLRRAARFGDGWAPWLTKPDELPAKIDYLHSQPGFDDRPFSVFYSLAVLSIGEEHAIVEDPNAQFGQSAQQVIDTCSRLAELGVTDTWVNPPPLDDFNAYLDHMQWVAEEVIPKVG</sequence>
<evidence type="ECO:0000256" key="2">
    <source>
        <dbReference type="ARBA" id="ARBA00022643"/>
    </source>
</evidence>
<dbReference type="AlphaFoldDB" id="A0AAD1GYH3"/>